<dbReference type="Proteomes" id="UP000006415">
    <property type="component" value="Unassembled WGS sequence"/>
</dbReference>
<evidence type="ECO:0008006" key="3">
    <source>
        <dbReference type="Google" id="ProtNLM"/>
    </source>
</evidence>
<dbReference type="AlphaFoldDB" id="J0D3H5"/>
<comment type="caution">
    <text evidence="1">The sequence shown here is derived from an EMBL/GenBank/DDBJ whole genome shotgun (WGS) entry which is preliminary data.</text>
</comment>
<dbReference type="Pfam" id="PF02620">
    <property type="entry name" value="YceD"/>
    <property type="match status" value="1"/>
</dbReference>
<gene>
    <name evidence="1" type="ORF">HMPREF9156_00950</name>
</gene>
<dbReference type="OrthoDB" id="9790372at2"/>
<sequence length="196" mass="21167">MVREKRTPWSVSISSLSQRAGQTLDIDETMPAPDGIGDAVIGIPKGSPVYLSGTAESLPDGLLFTGTVGSVLSGECTRCLKPVSIKLAPAFTAFFTYEGQPQKLPHGEEEIEADEGSGDQQDVYSLDPQSTMLSCEALIRDNLAEALPPQLLCSPDCKGLCPQCGIDLNKNSEHRHETTDLRWAELENFRKSLGES</sequence>
<dbReference type="eggNOG" id="COG1399">
    <property type="taxonomic scope" value="Bacteria"/>
</dbReference>
<reference evidence="1 2" key="1">
    <citation type="submission" date="2012-01" db="EMBL/GenBank/DDBJ databases">
        <title>The Genome Sequence of Scardovia wiggsiae F0424.</title>
        <authorList>
            <consortium name="The Broad Institute Genome Sequencing Platform"/>
            <person name="Earl A."/>
            <person name="Ward D."/>
            <person name="Feldgarden M."/>
            <person name="Gevers D."/>
            <person name="Izard J."/>
            <person name="Ganesan A."/>
            <person name="Baranova O.V."/>
            <person name="Blanton J.M."/>
            <person name="Tanner A.C."/>
            <person name="Mathney J."/>
            <person name="Dewhirst F.E."/>
            <person name="Young S.K."/>
            <person name="Zeng Q."/>
            <person name="Gargeya S."/>
            <person name="Fitzgerald M."/>
            <person name="Haas B."/>
            <person name="Abouelleil A."/>
            <person name="Alvarado L."/>
            <person name="Arachchi H.M."/>
            <person name="Berlin A."/>
            <person name="Chapman S.B."/>
            <person name="Gearin G."/>
            <person name="Goldberg J."/>
            <person name="Griggs A."/>
            <person name="Gujja S."/>
            <person name="Hansen M."/>
            <person name="Heiman D."/>
            <person name="Howarth C."/>
            <person name="Larimer J."/>
            <person name="Lui A."/>
            <person name="MacDonald P.J.P."/>
            <person name="McCowen C."/>
            <person name="Montmayeur A."/>
            <person name="Murphy C."/>
            <person name="Neiman D."/>
            <person name="Pearson M."/>
            <person name="Priest M."/>
            <person name="Roberts A."/>
            <person name="Saif S."/>
            <person name="Shea T."/>
            <person name="Sisk P."/>
            <person name="Stolte C."/>
            <person name="Sykes S."/>
            <person name="Wortman J."/>
            <person name="Nusbaum C."/>
            <person name="Birren B."/>
        </authorList>
    </citation>
    <scope>NUCLEOTIDE SEQUENCE [LARGE SCALE GENOMIC DNA]</scope>
    <source>
        <strain evidence="1 2">F0424</strain>
    </source>
</reference>
<dbReference type="EMBL" id="AGZS01000006">
    <property type="protein sequence ID" value="EJD64455.1"/>
    <property type="molecule type" value="Genomic_DNA"/>
</dbReference>
<keyword evidence="2" id="KW-1185">Reference proteome</keyword>
<evidence type="ECO:0000313" key="1">
    <source>
        <dbReference type="EMBL" id="EJD64455.1"/>
    </source>
</evidence>
<proteinExistence type="predicted"/>
<evidence type="ECO:0000313" key="2">
    <source>
        <dbReference type="Proteomes" id="UP000006415"/>
    </source>
</evidence>
<dbReference type="InterPro" id="IPR003772">
    <property type="entry name" value="YceD"/>
</dbReference>
<dbReference type="RefSeq" id="WP_007148014.1">
    <property type="nucleotide sequence ID" value="NZ_AKCI01000001.1"/>
</dbReference>
<protein>
    <recommendedName>
        <fullName evidence="3">DUF177 domain-containing protein</fullName>
    </recommendedName>
</protein>
<name>J0D3H5_9BIFI</name>
<organism evidence="1 2">
    <name type="scientific">Scardovia wiggsiae F0424</name>
    <dbReference type="NCBI Taxonomy" id="857290"/>
    <lineage>
        <taxon>Bacteria</taxon>
        <taxon>Bacillati</taxon>
        <taxon>Actinomycetota</taxon>
        <taxon>Actinomycetes</taxon>
        <taxon>Bifidobacteriales</taxon>
        <taxon>Bifidobacteriaceae</taxon>
        <taxon>Scardovia</taxon>
    </lineage>
</organism>
<dbReference type="PANTHER" id="PTHR34374">
    <property type="entry name" value="LARGE RIBOSOMAL RNA SUBUNIT ACCUMULATION PROTEIN YCED HOMOLOG 1, CHLOROPLASTIC"/>
    <property type="match status" value="1"/>
</dbReference>
<dbReference type="STRING" id="857290.HMPREF9156_00950"/>
<accession>J0D3H5</accession>
<dbReference type="PANTHER" id="PTHR34374:SF1">
    <property type="entry name" value="LARGE RIBOSOMAL RNA SUBUNIT ACCUMULATION PROTEIN YCED HOMOLOG 1, CHLOROPLASTIC"/>
    <property type="match status" value="1"/>
</dbReference>
<dbReference type="HOGENOM" id="CLU_100236_0_0_11"/>